<reference evidence="2" key="1">
    <citation type="submission" date="2018-06" db="EMBL/GenBank/DDBJ databases">
        <authorList>
            <person name="Zhirakovskaya E."/>
        </authorList>
    </citation>
    <scope>NUCLEOTIDE SEQUENCE</scope>
</reference>
<accession>A0A3B1A9W8</accession>
<dbReference type="EMBL" id="UOFR01000038">
    <property type="protein sequence ID" value="VAW96417.1"/>
    <property type="molecule type" value="Genomic_DNA"/>
</dbReference>
<dbReference type="GO" id="GO:0035438">
    <property type="term" value="F:cyclic-di-GMP binding"/>
    <property type="evidence" value="ECO:0007669"/>
    <property type="project" value="InterPro"/>
</dbReference>
<name>A0A3B1A9W8_9ZZZZ</name>
<dbReference type="Pfam" id="PF07238">
    <property type="entry name" value="PilZ"/>
    <property type="match status" value="1"/>
</dbReference>
<dbReference type="AlphaFoldDB" id="A0A3B1A9W8"/>
<dbReference type="SUPFAM" id="SSF141371">
    <property type="entry name" value="PilZ domain-like"/>
    <property type="match status" value="1"/>
</dbReference>
<evidence type="ECO:0000259" key="1">
    <source>
        <dbReference type="Pfam" id="PF07238"/>
    </source>
</evidence>
<sequence length="98" mass="11143">MTEIIGTSLHEKRKHKRIQYGRMVNVTTASGNNMRLEVLDYSMGGMGLVSHSSFQTGDVLEFESIMTLDGEIRALDLKGEIRHIQEQFQEFSFGVCFL</sequence>
<feature type="domain" description="PilZ" evidence="1">
    <location>
        <begin position="11"/>
        <end position="97"/>
    </location>
</feature>
<organism evidence="2">
    <name type="scientific">hydrothermal vent metagenome</name>
    <dbReference type="NCBI Taxonomy" id="652676"/>
    <lineage>
        <taxon>unclassified sequences</taxon>
        <taxon>metagenomes</taxon>
        <taxon>ecological metagenomes</taxon>
    </lineage>
</organism>
<dbReference type="Gene3D" id="2.40.10.220">
    <property type="entry name" value="predicted glycosyltransferase like domains"/>
    <property type="match status" value="1"/>
</dbReference>
<gene>
    <name evidence="2" type="ORF">MNBD_GAMMA21-1015</name>
</gene>
<proteinExistence type="predicted"/>
<evidence type="ECO:0000313" key="2">
    <source>
        <dbReference type="EMBL" id="VAW96417.1"/>
    </source>
</evidence>
<dbReference type="InterPro" id="IPR009875">
    <property type="entry name" value="PilZ_domain"/>
</dbReference>
<protein>
    <recommendedName>
        <fullName evidence="1">PilZ domain-containing protein</fullName>
    </recommendedName>
</protein>